<dbReference type="EMBL" id="JARJLG010000107">
    <property type="protein sequence ID" value="KAJ7744441.1"/>
    <property type="molecule type" value="Genomic_DNA"/>
</dbReference>
<keyword evidence="3" id="KW-1185">Reference proteome</keyword>
<feature type="compositionally biased region" description="Acidic residues" evidence="1">
    <location>
        <begin position="95"/>
        <end position="113"/>
    </location>
</feature>
<feature type="region of interest" description="Disordered" evidence="1">
    <location>
        <begin position="797"/>
        <end position="844"/>
    </location>
</feature>
<proteinExistence type="predicted"/>
<protein>
    <submittedName>
        <fullName evidence="2">Uncharacterized protein</fullName>
    </submittedName>
</protein>
<comment type="caution">
    <text evidence="2">The sequence shown here is derived from an EMBL/GenBank/DDBJ whole genome shotgun (WGS) entry which is preliminary data.</text>
</comment>
<accession>A0AAD7N3U5</accession>
<evidence type="ECO:0000256" key="1">
    <source>
        <dbReference type="SAM" id="MobiDB-lite"/>
    </source>
</evidence>
<feature type="compositionally biased region" description="Polar residues" evidence="1">
    <location>
        <begin position="382"/>
        <end position="396"/>
    </location>
</feature>
<feature type="region of interest" description="Disordered" evidence="1">
    <location>
        <begin position="481"/>
        <end position="507"/>
    </location>
</feature>
<gene>
    <name evidence="2" type="ORF">DFH07DRAFT_22025</name>
</gene>
<feature type="compositionally biased region" description="Basic and acidic residues" evidence="1">
    <location>
        <begin position="640"/>
        <end position="655"/>
    </location>
</feature>
<feature type="compositionally biased region" description="Polar residues" evidence="1">
    <location>
        <begin position="568"/>
        <end position="588"/>
    </location>
</feature>
<evidence type="ECO:0000313" key="2">
    <source>
        <dbReference type="EMBL" id="KAJ7744441.1"/>
    </source>
</evidence>
<evidence type="ECO:0000313" key="3">
    <source>
        <dbReference type="Proteomes" id="UP001215280"/>
    </source>
</evidence>
<feature type="region of interest" description="Disordered" evidence="1">
    <location>
        <begin position="640"/>
        <end position="783"/>
    </location>
</feature>
<feature type="compositionally biased region" description="Basic and acidic residues" evidence="1">
    <location>
        <begin position="726"/>
        <end position="738"/>
    </location>
</feature>
<organism evidence="2 3">
    <name type="scientific">Mycena maculata</name>
    <dbReference type="NCBI Taxonomy" id="230809"/>
    <lineage>
        <taxon>Eukaryota</taxon>
        <taxon>Fungi</taxon>
        <taxon>Dikarya</taxon>
        <taxon>Basidiomycota</taxon>
        <taxon>Agaricomycotina</taxon>
        <taxon>Agaricomycetes</taxon>
        <taxon>Agaricomycetidae</taxon>
        <taxon>Agaricales</taxon>
        <taxon>Marasmiineae</taxon>
        <taxon>Mycenaceae</taxon>
        <taxon>Mycena</taxon>
    </lineage>
</organism>
<feature type="region of interest" description="Disordered" evidence="1">
    <location>
        <begin position="377"/>
        <end position="410"/>
    </location>
</feature>
<feature type="compositionally biased region" description="Basic residues" evidence="1">
    <location>
        <begin position="656"/>
        <end position="665"/>
    </location>
</feature>
<feature type="region of interest" description="Disordered" evidence="1">
    <location>
        <begin position="84"/>
        <end position="173"/>
    </location>
</feature>
<dbReference type="Proteomes" id="UP001215280">
    <property type="component" value="Unassembled WGS sequence"/>
</dbReference>
<feature type="compositionally biased region" description="Pro residues" evidence="1">
    <location>
        <begin position="215"/>
        <end position="226"/>
    </location>
</feature>
<feature type="compositionally biased region" description="Low complexity" evidence="1">
    <location>
        <begin position="676"/>
        <end position="688"/>
    </location>
</feature>
<sequence length="954" mass="105401">MAAPFSRLQLAAALLEYDNDPTNPEAPHRSAQESAIFANFRRAQSRAQLAVRKSDYLGVALPSETGSLGGRESALSGRRSRGSLNILRNPFGADESGEYEDEEGDDEEDELEVDLSSWGLDAFIPKDKEPKASKRRSRTATLPNPHPVLSVRPQQSYAGDAPRRTTRSMSVGNLDDLATNLEENRRKSFGSPLDLDQVDHTAFQRTRVTSHSFVQPPPETSPPPHNYVPFPTGSVRSTSPQPRQEDMRSSVFTSRFDPKSHERQPSSASLGPRSVLRGDDDENMEPRMRRMSNGTMNSRFALADDNPFALQPPSTMSRFDPKAAAHARTMSNASMGSRMMLDDASVITGQGRERRYSTLELLRPKVLVMPSPLQPASGLIAPSSSQTRDGFLSSSDPPLPPGARSTRRSSVAYTTLEPSSAPAASNLFTPNPRMNLTLSQLTFRNTLLVGGQRDVTYSDIDADLPRAVEDGVQVQQTLPITEPETVPQIVTPSEDQSKPNRPAGKLFGKSLIDDLEGRKAMMRTKQRVFTGDARPSMMARQSQRKSTLIDPESLQARPDSQGRPLTQHMGSFDSQGSQQLLGRRNSVNAKPLLNFDNDDKLLRPGMGRPAPSSRSVFGVDTLWERELVKLKEIEAKEKVEEDLRKAKEAEEEVRGERKRGRKTKRKDNSKPRDDISPAADAPDAMSIAEPAPTDIRIASSPPVLPAISPVRRRPPPVNDDSDSEESERAGPSRPRESAPDGWVSSDEEGNGPTRTPGIGPRFTKKPQRLDIGGDDSEEDLPLAATLDRVARRATQLQISAPDSDEEQPLSVLLQKTKMSLPSINFDRRSQSNGAHDDDEDDQPLGLRASRVAPSFSSVQGDGEDDDTPLAFHPEQQRRSQYHMMAQAAQQQQHQQQMMMQAQMHSSMFFSPQPMMASGYFGPPMMMQPSAAPMHDETKYGQVDRWRRDVAVEEA</sequence>
<feature type="region of interest" description="Disordered" evidence="1">
    <location>
        <begin position="208"/>
        <end position="331"/>
    </location>
</feature>
<name>A0AAD7N3U5_9AGAR</name>
<dbReference type="AlphaFoldDB" id="A0AAD7N3U5"/>
<feature type="compositionally biased region" description="Basic and acidic residues" evidence="1">
    <location>
        <begin position="666"/>
        <end position="675"/>
    </location>
</feature>
<feature type="region of interest" description="Disordered" evidence="1">
    <location>
        <begin position="530"/>
        <end position="615"/>
    </location>
</feature>
<feature type="region of interest" description="Disordered" evidence="1">
    <location>
        <begin position="851"/>
        <end position="870"/>
    </location>
</feature>
<reference evidence="2" key="1">
    <citation type="submission" date="2023-03" db="EMBL/GenBank/DDBJ databases">
        <title>Massive genome expansion in bonnet fungi (Mycena s.s.) driven by repeated elements and novel gene families across ecological guilds.</title>
        <authorList>
            <consortium name="Lawrence Berkeley National Laboratory"/>
            <person name="Harder C.B."/>
            <person name="Miyauchi S."/>
            <person name="Viragh M."/>
            <person name="Kuo A."/>
            <person name="Thoen E."/>
            <person name="Andreopoulos B."/>
            <person name="Lu D."/>
            <person name="Skrede I."/>
            <person name="Drula E."/>
            <person name="Henrissat B."/>
            <person name="Morin E."/>
            <person name="Kohler A."/>
            <person name="Barry K."/>
            <person name="LaButti K."/>
            <person name="Morin E."/>
            <person name="Salamov A."/>
            <person name="Lipzen A."/>
            <person name="Mereny Z."/>
            <person name="Hegedus B."/>
            <person name="Baldrian P."/>
            <person name="Stursova M."/>
            <person name="Weitz H."/>
            <person name="Taylor A."/>
            <person name="Grigoriev I.V."/>
            <person name="Nagy L.G."/>
            <person name="Martin F."/>
            <person name="Kauserud H."/>
        </authorList>
    </citation>
    <scope>NUCLEOTIDE SEQUENCE</scope>
    <source>
        <strain evidence="2">CBHHK188m</strain>
    </source>
</reference>